<gene>
    <name evidence="2" type="ORF">CAUJ_LOCUS2214</name>
</gene>
<comment type="caution">
    <text evidence="2">The sequence shown here is derived from an EMBL/GenBank/DDBJ whole genome shotgun (WGS) entry which is preliminary data.</text>
</comment>
<dbReference type="InterPro" id="IPR032472">
    <property type="entry name" value="ArgoL2"/>
</dbReference>
<dbReference type="GO" id="GO:0003676">
    <property type="term" value="F:nucleic acid binding"/>
    <property type="evidence" value="ECO:0007669"/>
    <property type="project" value="InterPro"/>
</dbReference>
<protein>
    <recommendedName>
        <fullName evidence="1">Piwi domain-containing protein</fullName>
    </recommendedName>
</protein>
<dbReference type="InterPro" id="IPR036397">
    <property type="entry name" value="RNaseH_sf"/>
</dbReference>
<dbReference type="InterPro" id="IPR012337">
    <property type="entry name" value="RNaseH-like_sf"/>
</dbReference>
<evidence type="ECO:0000259" key="1">
    <source>
        <dbReference type="PROSITE" id="PS50822"/>
    </source>
</evidence>
<dbReference type="OrthoDB" id="5971213at2759"/>
<accession>A0A8S1GRS2</accession>
<dbReference type="PANTHER" id="PTHR22891">
    <property type="entry name" value="EUKARYOTIC TRANSLATION INITIATION FACTOR 2C"/>
    <property type="match status" value="1"/>
</dbReference>
<dbReference type="InterPro" id="IPR045246">
    <property type="entry name" value="Piwi_ago-like"/>
</dbReference>
<sequence length="518" mass="58728">MIPIELCRIAPKQRCPKKLSEAQLRTFYDGSDTTRHTPAKRKFDICEIVSGVIANEDPILEHYGIKIEDKMTSLTARVIPPPKIVYRGEQQSYTTVVPENGRWNLRDKFFDGISIKSWALVCCAQQHQVSQTSLRNFVSQLRNVGKMVGMPFVFAPSFCKYVVNIEHIEPVFKYLSQMSHPIQLVVVVLTGKTAIYGKVKRVGDTQCGLTTQCIHVSNVVAPVKHTLINLCMKINIKLGGVNSVAVNSVHLPALQEPVLFIGANVMELSRREGNGPMSVSCVVGSAGGFQSRFTAAVRVQKDTDFVIEQLSSMVRELILNFFRMSNFKPRRIVYYRDHVHENLLEYVLQYEIRAIRDACLSIEKDYNPAITFITVHLTHRSRLFPATVEEQDNVPAGTVVDTVITSKEFFDFYLVSHSGMKGTSRPTRYQVLWDDSRMTADEIQQLTYFLCHTQARCTRSISIPAPIYYAVLVGQRARLHVVDHTSDGNTRKSDLLPHNVAQQVVEIHERMVKKMYFA</sequence>
<feature type="domain" description="Piwi" evidence="1">
    <location>
        <begin position="184"/>
        <end position="482"/>
    </location>
</feature>
<dbReference type="InterPro" id="IPR003165">
    <property type="entry name" value="Piwi"/>
</dbReference>
<dbReference type="SMART" id="SM00950">
    <property type="entry name" value="Piwi"/>
    <property type="match status" value="1"/>
</dbReference>
<organism evidence="2 3">
    <name type="scientific">Caenorhabditis auriculariae</name>
    <dbReference type="NCBI Taxonomy" id="2777116"/>
    <lineage>
        <taxon>Eukaryota</taxon>
        <taxon>Metazoa</taxon>
        <taxon>Ecdysozoa</taxon>
        <taxon>Nematoda</taxon>
        <taxon>Chromadorea</taxon>
        <taxon>Rhabditida</taxon>
        <taxon>Rhabditina</taxon>
        <taxon>Rhabditomorpha</taxon>
        <taxon>Rhabditoidea</taxon>
        <taxon>Rhabditidae</taxon>
        <taxon>Peloderinae</taxon>
        <taxon>Caenorhabditis</taxon>
    </lineage>
</organism>
<proteinExistence type="predicted"/>
<dbReference type="PROSITE" id="PS50822">
    <property type="entry name" value="PIWI"/>
    <property type="match status" value="1"/>
</dbReference>
<dbReference type="Gene3D" id="3.40.50.2300">
    <property type="match status" value="1"/>
</dbReference>
<evidence type="ECO:0000313" key="2">
    <source>
        <dbReference type="EMBL" id="CAD6186295.1"/>
    </source>
</evidence>
<dbReference type="Gene3D" id="3.30.420.10">
    <property type="entry name" value="Ribonuclease H-like superfamily/Ribonuclease H"/>
    <property type="match status" value="1"/>
</dbReference>
<dbReference type="Proteomes" id="UP000835052">
    <property type="component" value="Unassembled WGS sequence"/>
</dbReference>
<dbReference type="Pfam" id="PF16488">
    <property type="entry name" value="ArgoL2"/>
    <property type="match status" value="1"/>
</dbReference>
<evidence type="ECO:0000313" key="3">
    <source>
        <dbReference type="Proteomes" id="UP000835052"/>
    </source>
</evidence>
<name>A0A8S1GRS2_9PELO</name>
<dbReference type="Pfam" id="PF16487">
    <property type="entry name" value="ArgoMid"/>
    <property type="match status" value="1"/>
</dbReference>
<dbReference type="EMBL" id="CAJGYM010000004">
    <property type="protein sequence ID" value="CAD6186295.1"/>
    <property type="molecule type" value="Genomic_DNA"/>
</dbReference>
<dbReference type="SUPFAM" id="SSF53098">
    <property type="entry name" value="Ribonuclease H-like"/>
    <property type="match status" value="1"/>
</dbReference>
<dbReference type="CDD" id="cd04657">
    <property type="entry name" value="Piwi_ago-like"/>
    <property type="match status" value="1"/>
</dbReference>
<dbReference type="Pfam" id="PF02171">
    <property type="entry name" value="Piwi"/>
    <property type="match status" value="1"/>
</dbReference>
<reference evidence="2" key="1">
    <citation type="submission" date="2020-10" db="EMBL/GenBank/DDBJ databases">
        <authorList>
            <person name="Kikuchi T."/>
        </authorList>
    </citation>
    <scope>NUCLEOTIDE SEQUENCE</scope>
    <source>
        <strain evidence="2">NKZ352</strain>
    </source>
</reference>
<keyword evidence="3" id="KW-1185">Reference proteome</keyword>
<dbReference type="InterPro" id="IPR032473">
    <property type="entry name" value="Argonaute_Mid_dom"/>
</dbReference>
<dbReference type="AlphaFoldDB" id="A0A8S1GRS2"/>